<keyword evidence="5" id="KW-0175">Coiled coil</keyword>
<keyword evidence="3" id="KW-0143">Chaperone</keyword>
<comment type="similarity">
    <text evidence="1">Belongs to the prefoldin subunit beta family.</text>
</comment>
<dbReference type="GO" id="GO:0016272">
    <property type="term" value="C:prefoldin complex"/>
    <property type="evidence" value="ECO:0007669"/>
    <property type="project" value="InterPro"/>
</dbReference>
<feature type="coiled-coil region" evidence="5">
    <location>
        <begin position="18"/>
        <end position="45"/>
    </location>
</feature>
<dbReference type="OrthoDB" id="29646at2759"/>
<gene>
    <name evidence="6" type="ORF">L596_007237</name>
</gene>
<dbReference type="Gene3D" id="1.10.287.370">
    <property type="match status" value="1"/>
</dbReference>
<keyword evidence="7" id="KW-1185">Reference proteome</keyword>
<dbReference type="STRING" id="34508.A0A4V6A5Z1"/>
<name>A0A4V6A5Z1_STECR</name>
<evidence type="ECO:0000256" key="1">
    <source>
        <dbReference type="ARBA" id="ARBA00008045"/>
    </source>
</evidence>
<sequence>MTSEINDEEGQRAIVETFQKLRKDQQNMSAAISSLEAEMREYENVLAVVKTFNPDRKCHQDVAGTLVAISAGDLCQSLEKIAENQKSQIKTLEELMVTKGKEIDDYRKEHNIRFLTAEEAMAMRAANQK</sequence>
<protein>
    <recommendedName>
        <fullName evidence="8">Prefoldin subunit 2</fullName>
    </recommendedName>
</protein>
<evidence type="ECO:0000256" key="3">
    <source>
        <dbReference type="ARBA" id="ARBA00023186"/>
    </source>
</evidence>
<comment type="subunit">
    <text evidence="2">Heterohexamer of two PFD-alpha type and four PFD-beta type subunits.</text>
</comment>
<evidence type="ECO:0000256" key="2">
    <source>
        <dbReference type="ARBA" id="ARBA00011695"/>
    </source>
</evidence>
<dbReference type="Proteomes" id="UP000298663">
    <property type="component" value="Unassembled WGS sequence"/>
</dbReference>
<evidence type="ECO:0000313" key="7">
    <source>
        <dbReference type="Proteomes" id="UP000298663"/>
    </source>
</evidence>
<evidence type="ECO:0000313" key="6">
    <source>
        <dbReference type="EMBL" id="TKR92615.1"/>
    </source>
</evidence>
<evidence type="ECO:0008006" key="8">
    <source>
        <dbReference type="Google" id="ProtNLM"/>
    </source>
</evidence>
<evidence type="ECO:0000256" key="4">
    <source>
        <dbReference type="ARBA" id="ARBA00024667"/>
    </source>
</evidence>
<dbReference type="InterPro" id="IPR027235">
    <property type="entry name" value="PFD2"/>
</dbReference>
<reference evidence="6 7" key="1">
    <citation type="journal article" date="2015" name="Genome Biol.">
        <title>Comparative genomics of Steinernema reveals deeply conserved gene regulatory networks.</title>
        <authorList>
            <person name="Dillman A.R."/>
            <person name="Macchietto M."/>
            <person name="Porter C.F."/>
            <person name="Rogers A."/>
            <person name="Williams B."/>
            <person name="Antoshechkin I."/>
            <person name="Lee M.M."/>
            <person name="Goodwin Z."/>
            <person name="Lu X."/>
            <person name="Lewis E.E."/>
            <person name="Goodrich-Blair H."/>
            <person name="Stock S.P."/>
            <person name="Adams B.J."/>
            <person name="Sternberg P.W."/>
            <person name="Mortazavi A."/>
        </authorList>
    </citation>
    <scope>NUCLEOTIDE SEQUENCE [LARGE SCALE GENOMIC DNA]</scope>
    <source>
        <strain evidence="6 7">ALL</strain>
    </source>
</reference>
<comment type="function">
    <text evidence="4">Binds specifically to cytosolic chaperonin (c-CPN) and transfers target proteins to it. Binds to nascent polypeptide chain and promotes folding in an environment in which there are many competing pathways for nonnative proteins.</text>
</comment>
<dbReference type="InterPro" id="IPR002777">
    <property type="entry name" value="PFD_beta-like"/>
</dbReference>
<comment type="caution">
    <text evidence="6">The sequence shown here is derived from an EMBL/GenBank/DDBJ whole genome shotgun (WGS) entry which is preliminary data.</text>
</comment>
<evidence type="ECO:0000256" key="5">
    <source>
        <dbReference type="SAM" id="Coils"/>
    </source>
</evidence>
<dbReference type="GO" id="GO:0006457">
    <property type="term" value="P:protein folding"/>
    <property type="evidence" value="ECO:0007669"/>
    <property type="project" value="InterPro"/>
</dbReference>
<dbReference type="GO" id="GO:0051082">
    <property type="term" value="F:unfolded protein binding"/>
    <property type="evidence" value="ECO:0007669"/>
    <property type="project" value="InterPro"/>
</dbReference>
<dbReference type="EMBL" id="AZBU02000002">
    <property type="protein sequence ID" value="TKR92615.1"/>
    <property type="molecule type" value="Genomic_DNA"/>
</dbReference>
<dbReference type="AlphaFoldDB" id="A0A4V6A5Z1"/>
<dbReference type="Pfam" id="PF01920">
    <property type="entry name" value="Prefoldin_2"/>
    <property type="match status" value="1"/>
</dbReference>
<dbReference type="InterPro" id="IPR009053">
    <property type="entry name" value="Prefoldin"/>
</dbReference>
<reference evidence="6 7" key="2">
    <citation type="journal article" date="2019" name="G3 (Bethesda)">
        <title>Hybrid Assembly of the Genome of the Entomopathogenic Nematode Steinernema carpocapsae Identifies the X-Chromosome.</title>
        <authorList>
            <person name="Serra L."/>
            <person name="Macchietto M."/>
            <person name="Macias-Munoz A."/>
            <person name="McGill C.J."/>
            <person name="Rodriguez I.M."/>
            <person name="Rodriguez B."/>
            <person name="Murad R."/>
            <person name="Mortazavi A."/>
        </authorList>
    </citation>
    <scope>NUCLEOTIDE SEQUENCE [LARGE SCALE GENOMIC DNA]</scope>
    <source>
        <strain evidence="6 7">ALL</strain>
    </source>
</reference>
<feature type="coiled-coil region" evidence="5">
    <location>
        <begin position="75"/>
        <end position="109"/>
    </location>
</feature>
<accession>A0A4V6A5Z1</accession>
<dbReference type="SUPFAM" id="SSF46579">
    <property type="entry name" value="Prefoldin"/>
    <property type="match status" value="1"/>
</dbReference>
<organism evidence="6 7">
    <name type="scientific">Steinernema carpocapsae</name>
    <name type="common">Entomopathogenic nematode</name>
    <dbReference type="NCBI Taxonomy" id="34508"/>
    <lineage>
        <taxon>Eukaryota</taxon>
        <taxon>Metazoa</taxon>
        <taxon>Ecdysozoa</taxon>
        <taxon>Nematoda</taxon>
        <taxon>Chromadorea</taxon>
        <taxon>Rhabditida</taxon>
        <taxon>Tylenchina</taxon>
        <taxon>Panagrolaimomorpha</taxon>
        <taxon>Strongyloidoidea</taxon>
        <taxon>Steinernematidae</taxon>
        <taxon>Steinernema</taxon>
    </lineage>
</organism>
<proteinExistence type="inferred from homology"/>
<dbReference type="PANTHER" id="PTHR13303">
    <property type="entry name" value="PREFOLDIN SUBUNIT 2"/>
    <property type="match status" value="1"/>
</dbReference>